<organism evidence="2 3">
    <name type="scientific">Zizania palustris</name>
    <name type="common">Northern wild rice</name>
    <dbReference type="NCBI Taxonomy" id="103762"/>
    <lineage>
        <taxon>Eukaryota</taxon>
        <taxon>Viridiplantae</taxon>
        <taxon>Streptophyta</taxon>
        <taxon>Embryophyta</taxon>
        <taxon>Tracheophyta</taxon>
        <taxon>Spermatophyta</taxon>
        <taxon>Magnoliopsida</taxon>
        <taxon>Liliopsida</taxon>
        <taxon>Poales</taxon>
        <taxon>Poaceae</taxon>
        <taxon>BOP clade</taxon>
        <taxon>Oryzoideae</taxon>
        <taxon>Oryzeae</taxon>
        <taxon>Zizaniinae</taxon>
        <taxon>Zizania</taxon>
    </lineage>
</organism>
<feature type="compositionally biased region" description="Pro residues" evidence="1">
    <location>
        <begin position="158"/>
        <end position="180"/>
    </location>
</feature>
<evidence type="ECO:0000256" key="1">
    <source>
        <dbReference type="SAM" id="MobiDB-lite"/>
    </source>
</evidence>
<protein>
    <submittedName>
        <fullName evidence="2">Uncharacterized protein</fullName>
    </submittedName>
</protein>
<feature type="compositionally biased region" description="Low complexity" evidence="1">
    <location>
        <begin position="130"/>
        <end position="149"/>
    </location>
</feature>
<keyword evidence="3" id="KW-1185">Reference proteome</keyword>
<feature type="compositionally biased region" description="Pro residues" evidence="1">
    <location>
        <begin position="116"/>
        <end position="129"/>
    </location>
</feature>
<dbReference type="Proteomes" id="UP000729402">
    <property type="component" value="Unassembled WGS sequence"/>
</dbReference>
<name>A0A8J5VLV5_ZIZPA</name>
<proteinExistence type="predicted"/>
<dbReference type="EMBL" id="JAAALK010000283">
    <property type="protein sequence ID" value="KAG8076727.1"/>
    <property type="molecule type" value="Genomic_DNA"/>
</dbReference>
<gene>
    <name evidence="2" type="ORF">GUJ93_ZPchr0006g46056</name>
</gene>
<evidence type="ECO:0000313" key="3">
    <source>
        <dbReference type="Proteomes" id="UP000729402"/>
    </source>
</evidence>
<feature type="region of interest" description="Disordered" evidence="1">
    <location>
        <begin position="108"/>
        <end position="188"/>
    </location>
</feature>
<reference evidence="2" key="2">
    <citation type="submission" date="2021-02" db="EMBL/GenBank/DDBJ databases">
        <authorList>
            <person name="Kimball J.A."/>
            <person name="Haas M.W."/>
            <person name="Macchietto M."/>
            <person name="Kono T."/>
            <person name="Duquette J."/>
            <person name="Shao M."/>
        </authorList>
    </citation>
    <scope>NUCLEOTIDE SEQUENCE</scope>
    <source>
        <tissue evidence="2">Fresh leaf tissue</tissue>
    </source>
</reference>
<dbReference type="AlphaFoldDB" id="A0A8J5VLV5"/>
<accession>A0A8J5VLV5</accession>
<sequence>MVMVQDSADEDAGEGGVAACGGAVDRCGEGLLAEDGAVACGGEVEWCGEGDLSLGGVAVRWSGAARIWPSVARRLVAVRWSGAARMFWMMMVRWLAVVKWIGVTRKPYRDTRRRPAAPPSLPGSPPAPAPQAGVWTPSSARRPAIPSSSPRERASLAPLPPERASPAPLPPERAPPAPLPPERHRALW</sequence>
<comment type="caution">
    <text evidence="2">The sequence shown here is derived from an EMBL/GenBank/DDBJ whole genome shotgun (WGS) entry which is preliminary data.</text>
</comment>
<reference evidence="2" key="1">
    <citation type="journal article" date="2021" name="bioRxiv">
        <title>Whole Genome Assembly and Annotation of Northern Wild Rice, Zizania palustris L., Supports a Whole Genome Duplication in the Zizania Genus.</title>
        <authorList>
            <person name="Haas M."/>
            <person name="Kono T."/>
            <person name="Macchietto M."/>
            <person name="Millas R."/>
            <person name="McGilp L."/>
            <person name="Shao M."/>
            <person name="Duquette J."/>
            <person name="Hirsch C.N."/>
            <person name="Kimball J."/>
        </authorList>
    </citation>
    <scope>NUCLEOTIDE SEQUENCE</scope>
    <source>
        <tissue evidence="2">Fresh leaf tissue</tissue>
    </source>
</reference>
<evidence type="ECO:0000313" key="2">
    <source>
        <dbReference type="EMBL" id="KAG8076727.1"/>
    </source>
</evidence>